<evidence type="ECO:0000256" key="7">
    <source>
        <dbReference type="ARBA" id="ARBA00023242"/>
    </source>
</evidence>
<feature type="compositionally biased region" description="Gly residues" evidence="9">
    <location>
        <begin position="573"/>
        <end position="583"/>
    </location>
</feature>
<feature type="compositionally biased region" description="Basic and acidic residues" evidence="9">
    <location>
        <begin position="95"/>
        <end position="109"/>
    </location>
</feature>
<evidence type="ECO:0000256" key="3">
    <source>
        <dbReference type="ARBA" id="ARBA00022552"/>
    </source>
</evidence>
<comment type="similarity">
    <text evidence="2">Belongs to the methyltransferase superfamily. RRP8 family.</text>
</comment>
<gene>
    <name evidence="10" type="ORF">SPI_05751</name>
</gene>
<dbReference type="InterPro" id="IPR042036">
    <property type="entry name" value="RRP8_N"/>
</dbReference>
<sequence length="676" mass="70868">MFAVPGWSLSADKLKSETPNGPAPPPPAAPSPASGANATMKKRKRPAAPSGPRITADNVVDMWERVIEKKGRGGPKGPKGQKSQKAFQAVQKSRPNNDKEDTEREERAPEQAASAAPFHKGDRTDREPAPKKAKRSQQAEGGGDEDTAPALAEPQPASTHLKSAAKRTDTETVVKPAAKTAQPSPRAGEKRKDTPVTKREQAAATTAVPIEILQQDGDQKIKKSRKEREREKKEKKRAASEAKSASTNDGGDGDDSATFTVAAAPVSALAPPAASAGPALTPLQAAMRAKLVAARFRHLNETLYTNPSAEARRLFADSPDMFLAYHEGFRQQVAVWPENPVDGYIAEVQRRGAIGSGAARSGKFNGRGGGGRVQKQHNNPGDLPRTGGTCHIADVGCGDARLAAALAPVASRLRVAVHSYDLHADPANQYLTAAADAADLPLADGSVDVVVFCLALMGTNWPAFVEEAYRVLRWKGELWVAEIKSRFAGAAELKARQKLLLGDGRKPGGPVAHSVGKGANPDEADPDVTAAATAEVDGLADDDKSRGATDVSAFVRALRRRGFVLDQTDDQGDGGGGDGGGGDGGEHTANAKTTGRGKPPAVDLRNKMFVTLRFLKGAPAEVGKGVVPGAAAGAPGGKNFKPRFSDGNNGNGATADPMDDPALEAKILKPCLYKQR</sequence>
<evidence type="ECO:0000256" key="2">
    <source>
        <dbReference type="ARBA" id="ARBA00006301"/>
    </source>
</evidence>
<comment type="caution">
    <text evidence="10">The sequence shown here is derived from an EMBL/GenBank/DDBJ whole genome shotgun (WGS) entry which is preliminary data.</text>
</comment>
<dbReference type="Gene3D" id="3.40.50.150">
    <property type="entry name" value="Vaccinia Virus protein VP39"/>
    <property type="match status" value="1"/>
</dbReference>
<keyword evidence="11" id="KW-1185">Reference proteome</keyword>
<organism evidence="10 11">
    <name type="scientific">Niveomyces insectorum RCEF 264</name>
    <dbReference type="NCBI Taxonomy" id="1081102"/>
    <lineage>
        <taxon>Eukaryota</taxon>
        <taxon>Fungi</taxon>
        <taxon>Dikarya</taxon>
        <taxon>Ascomycota</taxon>
        <taxon>Pezizomycotina</taxon>
        <taxon>Sordariomycetes</taxon>
        <taxon>Hypocreomycetidae</taxon>
        <taxon>Hypocreales</taxon>
        <taxon>Cordycipitaceae</taxon>
        <taxon>Niveomyces</taxon>
    </lineage>
</organism>
<dbReference type="SUPFAM" id="SSF53335">
    <property type="entry name" value="S-adenosyl-L-methionine-dependent methyltransferases"/>
    <property type="match status" value="1"/>
</dbReference>
<accession>A0A167SEM4</accession>
<feature type="region of interest" description="Disordered" evidence="9">
    <location>
        <begin position="632"/>
        <end position="661"/>
    </location>
</feature>
<dbReference type="AlphaFoldDB" id="A0A167SEM4"/>
<evidence type="ECO:0000256" key="9">
    <source>
        <dbReference type="SAM" id="MobiDB-lite"/>
    </source>
</evidence>
<protein>
    <recommendedName>
        <fullName evidence="8">Ribosomal RNA-processing protein 8</fullName>
    </recommendedName>
</protein>
<reference evidence="10 11" key="1">
    <citation type="journal article" date="2016" name="Genome Biol. Evol.">
        <title>Divergent and convergent evolution of fungal pathogenicity.</title>
        <authorList>
            <person name="Shang Y."/>
            <person name="Xiao G."/>
            <person name="Zheng P."/>
            <person name="Cen K."/>
            <person name="Zhan S."/>
            <person name="Wang C."/>
        </authorList>
    </citation>
    <scope>NUCLEOTIDE SEQUENCE [LARGE SCALE GENOMIC DNA]</scope>
    <source>
        <strain evidence="10 11">RCEF 264</strain>
    </source>
</reference>
<feature type="compositionally biased region" description="Pro residues" evidence="9">
    <location>
        <begin position="21"/>
        <end position="30"/>
    </location>
</feature>
<feature type="region of interest" description="Disordered" evidence="9">
    <location>
        <begin position="502"/>
        <end position="526"/>
    </location>
</feature>
<dbReference type="GO" id="GO:0016433">
    <property type="term" value="F:rRNA (adenine) methyltransferase activity"/>
    <property type="evidence" value="ECO:0007669"/>
    <property type="project" value="UniProtKB-ARBA"/>
</dbReference>
<dbReference type="Gene3D" id="1.10.10.2150">
    <property type="entry name" value="Ribosomal RNA-processing protein 8, N-terminal domain"/>
    <property type="match status" value="1"/>
</dbReference>
<evidence type="ECO:0000256" key="8">
    <source>
        <dbReference type="ARBA" id="ARBA00076672"/>
    </source>
</evidence>
<feature type="region of interest" description="Disordered" evidence="9">
    <location>
        <begin position="357"/>
        <end position="384"/>
    </location>
</feature>
<dbReference type="STRING" id="1081102.A0A167SEM4"/>
<dbReference type="GO" id="GO:0005730">
    <property type="term" value="C:nucleolus"/>
    <property type="evidence" value="ECO:0007669"/>
    <property type="project" value="UniProtKB-SubCell"/>
</dbReference>
<feature type="region of interest" description="Disordered" evidence="9">
    <location>
        <begin position="565"/>
        <end position="602"/>
    </location>
</feature>
<dbReference type="GO" id="GO:0042273">
    <property type="term" value="P:ribosomal large subunit biogenesis"/>
    <property type="evidence" value="ECO:0007669"/>
    <property type="project" value="TreeGrafter"/>
</dbReference>
<keyword evidence="6" id="KW-0949">S-adenosyl-L-methionine</keyword>
<evidence type="ECO:0000313" key="11">
    <source>
        <dbReference type="Proteomes" id="UP000076874"/>
    </source>
</evidence>
<evidence type="ECO:0000256" key="6">
    <source>
        <dbReference type="ARBA" id="ARBA00022691"/>
    </source>
</evidence>
<evidence type="ECO:0000256" key="5">
    <source>
        <dbReference type="ARBA" id="ARBA00022679"/>
    </source>
</evidence>
<dbReference type="Proteomes" id="UP000076874">
    <property type="component" value="Unassembled WGS sequence"/>
</dbReference>
<feature type="compositionally biased region" description="Basic and acidic residues" evidence="9">
    <location>
        <begin position="119"/>
        <end position="130"/>
    </location>
</feature>
<evidence type="ECO:0000256" key="4">
    <source>
        <dbReference type="ARBA" id="ARBA00022603"/>
    </source>
</evidence>
<proteinExistence type="inferred from homology"/>
<keyword evidence="5" id="KW-0808">Transferase</keyword>
<dbReference type="CDD" id="cd02440">
    <property type="entry name" value="AdoMet_MTases"/>
    <property type="match status" value="1"/>
</dbReference>
<keyword evidence="4" id="KW-0489">Methyltransferase</keyword>
<dbReference type="FunFam" id="1.10.10.2150:FF:000001">
    <property type="entry name" value="Ribosomal RNA-processing protein 8"/>
    <property type="match status" value="1"/>
</dbReference>
<dbReference type="InterPro" id="IPR029063">
    <property type="entry name" value="SAM-dependent_MTases_sf"/>
</dbReference>
<dbReference type="EMBL" id="AZHD01000010">
    <property type="protein sequence ID" value="OAA59553.1"/>
    <property type="molecule type" value="Genomic_DNA"/>
</dbReference>
<name>A0A167SEM4_9HYPO</name>
<dbReference type="Pfam" id="PF05148">
    <property type="entry name" value="Methyltransf_8"/>
    <property type="match status" value="1"/>
</dbReference>
<dbReference type="OrthoDB" id="10258825at2759"/>
<dbReference type="InterPro" id="IPR007823">
    <property type="entry name" value="RRP8"/>
</dbReference>
<evidence type="ECO:0000313" key="10">
    <source>
        <dbReference type="EMBL" id="OAA59553.1"/>
    </source>
</evidence>
<comment type="subcellular location">
    <subcellularLocation>
        <location evidence="1">Nucleus</location>
        <location evidence="1">Nucleolus</location>
    </subcellularLocation>
</comment>
<dbReference type="PANTHER" id="PTHR12787:SF0">
    <property type="entry name" value="RIBOSOMAL RNA-PROCESSING PROTEIN 8"/>
    <property type="match status" value="1"/>
</dbReference>
<feature type="compositionally biased region" description="Basic and acidic residues" evidence="9">
    <location>
        <begin position="217"/>
        <end position="240"/>
    </location>
</feature>
<dbReference type="PANTHER" id="PTHR12787">
    <property type="entry name" value="RIBOSOMAL RNA-PROCESSING PROTEIN 8"/>
    <property type="match status" value="1"/>
</dbReference>
<evidence type="ECO:0000256" key="1">
    <source>
        <dbReference type="ARBA" id="ARBA00004604"/>
    </source>
</evidence>
<feature type="compositionally biased region" description="Basic and acidic residues" evidence="9">
    <location>
        <begin position="62"/>
        <end position="71"/>
    </location>
</feature>
<feature type="compositionally biased region" description="Basic and acidic residues" evidence="9">
    <location>
        <begin position="187"/>
        <end position="201"/>
    </location>
</feature>
<keyword evidence="7" id="KW-0539">Nucleus</keyword>
<feature type="region of interest" description="Disordered" evidence="9">
    <location>
        <begin position="1"/>
        <end position="256"/>
    </location>
</feature>
<keyword evidence="3" id="KW-0698">rRNA processing</keyword>